<proteinExistence type="predicted"/>
<accession>A0AC35FC51</accession>
<evidence type="ECO:0000313" key="1">
    <source>
        <dbReference type="Proteomes" id="UP000887580"/>
    </source>
</evidence>
<organism evidence="1 2">
    <name type="scientific">Panagrolaimus sp. PS1159</name>
    <dbReference type="NCBI Taxonomy" id="55785"/>
    <lineage>
        <taxon>Eukaryota</taxon>
        <taxon>Metazoa</taxon>
        <taxon>Ecdysozoa</taxon>
        <taxon>Nematoda</taxon>
        <taxon>Chromadorea</taxon>
        <taxon>Rhabditida</taxon>
        <taxon>Tylenchina</taxon>
        <taxon>Panagrolaimomorpha</taxon>
        <taxon>Panagrolaimoidea</taxon>
        <taxon>Panagrolaimidae</taxon>
        <taxon>Panagrolaimus</taxon>
    </lineage>
</organism>
<dbReference type="Proteomes" id="UP000887580">
    <property type="component" value="Unplaced"/>
</dbReference>
<reference evidence="2" key="1">
    <citation type="submission" date="2022-11" db="UniProtKB">
        <authorList>
            <consortium name="WormBaseParasite"/>
        </authorList>
    </citation>
    <scope>IDENTIFICATION</scope>
</reference>
<protein>
    <submittedName>
        <fullName evidence="2">U3 small nucleolar RNA-associated protein 20 N-terminal domain-containing protein</fullName>
    </submittedName>
</protein>
<sequence length="1199" mass="137926">MSTKIDCCFLNDNPESVTVDNCQTVYDNQYSNLNLIQNLKCLNVSPIQSNSKSYNNKNCANFFAGSFVIQNPFEFPRQENEGIKVPEVSKFKASQRLLNSNKSSKNVSKMGKRTLVEATNEKQFKYVSFTDQISRISADTISTRLQLPGEVYEHETFFYQAVAKWNDLDYGDDYKAFLDDIPYGELATYAQLLHYQNQIVDALRHHLLIPGSKACITLLELSVALIRDLNDDFFPHLWDFFDTIMVLLDRSRYEVDILETGFKILAIVFQMHWRSIVTSLRKTFVRFSNLFGSNAHYIRRFAAEAFSFLLRKSSSIPKLTQFLYEKAAEENDKNIKDGVIQLLFNGIKGTHKQFHSKTNELLTGYLESALELNDRNIRDTALEILLEVMKLCVQWAKVDSTKDVTEVLLRILSEQMSKKSSENNIKFLLNLFLPWVTERHGKNFAHPVELFNVLKSISAKQNLAQLDYVYLSLIAKTLINFSFKFTDPAGIRQVISGAAKNYLTSVNVASVSSVFSFFTELIDLNIFDIWCISSVGDIVNFILEQNDDEDVLKPIAKFFAVYCIERKPFLEEITEARKLFFDVSAFSNFRDVITEKAINADVAPDEIALHSLVIYPWLWRLTEQLDGVQEMSNLLNRCLEAEHLDPALLLVTYLAAYNLSLVKPSETESISVDQILNFLQNQNVVDEVALRTAYLLLSNNSQIDSVNHLAYLEKCSEALESCYVCPSGAIRRLALKILNKFDGYLKHGSLNDEGIFKEAESVFTVLLDIEESPANIQTYRRRAALIRRVNYKLFDRMMPEGSSTLLKHIPLKFIVSQLFEKFTLLWPSVHEAVEVFSSAMPINNFWEVYQSIINFATAKINEGGNVVETETPSIFGFLRNVHGDYDSFRIQIFKMIKQFVGVVERKNKEIVDTLINIYRDEYLPFSPGFKKLVDLRKHEDVVEIEHVNEIEKKSEEVVEAEDDDESEDEEDKTNNQKVEKMEEGSEDEIEQDDTVLQSTTALNEPRNVRRKKAVNALRTLLETFARFSNPKNVKRESELKDIYNQLLKCDQNILRQAAFQCIVAYRYNFIAPYVDYFSKLLDSKQFREGLVLFSISDENSVIQSDHREQLMPYLLKILYGSLSSYVMVRAVARRNAILAFLGGCQPNELQLFFEIMFGPLMDYIKINEYSTDLEQLCQSIILNYDPSNTLSPKKLKRLV</sequence>
<dbReference type="WBParaSite" id="PS1159_v2.g15968.t1">
    <property type="protein sequence ID" value="PS1159_v2.g15968.t1"/>
    <property type="gene ID" value="PS1159_v2.g15968"/>
</dbReference>
<evidence type="ECO:0000313" key="2">
    <source>
        <dbReference type="WBParaSite" id="PS1159_v2.g15968.t1"/>
    </source>
</evidence>
<name>A0AC35FC51_9BILA</name>